<dbReference type="EMBL" id="UYRU01069521">
    <property type="protein sequence ID" value="VDN18800.1"/>
    <property type="molecule type" value="Genomic_DNA"/>
</dbReference>
<dbReference type="Proteomes" id="UP000281553">
    <property type="component" value="Unassembled WGS sequence"/>
</dbReference>
<organism evidence="5 6">
    <name type="scientific">Dibothriocephalus latus</name>
    <name type="common">Fish tapeworm</name>
    <name type="synonym">Diphyllobothrium latum</name>
    <dbReference type="NCBI Taxonomy" id="60516"/>
    <lineage>
        <taxon>Eukaryota</taxon>
        <taxon>Metazoa</taxon>
        <taxon>Spiralia</taxon>
        <taxon>Lophotrochozoa</taxon>
        <taxon>Platyhelminthes</taxon>
        <taxon>Cestoda</taxon>
        <taxon>Eucestoda</taxon>
        <taxon>Diphyllobothriidea</taxon>
        <taxon>Diphyllobothriidae</taxon>
        <taxon>Dibothriocephalus</taxon>
    </lineage>
</organism>
<evidence type="ECO:0000313" key="5">
    <source>
        <dbReference type="EMBL" id="VDN18800.1"/>
    </source>
</evidence>
<dbReference type="GO" id="GO:0019799">
    <property type="term" value="F:tubulin N-acetyltransferase activity"/>
    <property type="evidence" value="ECO:0007669"/>
    <property type="project" value="InterPro"/>
</dbReference>
<evidence type="ECO:0000313" key="6">
    <source>
        <dbReference type="Proteomes" id="UP000281553"/>
    </source>
</evidence>
<evidence type="ECO:0000256" key="2">
    <source>
        <dbReference type="ARBA" id="ARBA00023315"/>
    </source>
</evidence>
<evidence type="ECO:0000256" key="3">
    <source>
        <dbReference type="SAM" id="MobiDB-lite"/>
    </source>
</evidence>
<proteinExistence type="predicted"/>
<dbReference type="Pfam" id="PF05301">
    <property type="entry name" value="Acetyltransf_16"/>
    <property type="match status" value="1"/>
</dbReference>
<feature type="region of interest" description="Disordered" evidence="3">
    <location>
        <begin position="116"/>
        <end position="177"/>
    </location>
</feature>
<keyword evidence="6" id="KW-1185">Reference proteome</keyword>
<evidence type="ECO:0000259" key="4">
    <source>
        <dbReference type="PROSITE" id="PS51730"/>
    </source>
</evidence>
<reference evidence="5 6" key="1">
    <citation type="submission" date="2018-11" db="EMBL/GenBank/DDBJ databases">
        <authorList>
            <consortium name="Pathogen Informatics"/>
        </authorList>
    </citation>
    <scope>NUCLEOTIDE SEQUENCE [LARGE SCALE GENOMIC DNA]</scope>
</reference>
<keyword evidence="2" id="KW-0012">Acyltransferase</keyword>
<dbReference type="Gene3D" id="3.40.630.30">
    <property type="match status" value="1"/>
</dbReference>
<accession>A0A3P7LZF7</accession>
<dbReference type="GO" id="GO:0005874">
    <property type="term" value="C:microtubule"/>
    <property type="evidence" value="ECO:0007669"/>
    <property type="project" value="InterPro"/>
</dbReference>
<name>A0A3P7LZF7_DIBLA</name>
<dbReference type="InterPro" id="IPR038746">
    <property type="entry name" value="Atat"/>
</dbReference>
<dbReference type="AlphaFoldDB" id="A0A3P7LZF7"/>
<dbReference type="OrthoDB" id="447510at2759"/>
<sequence length="215" mass="24118">MYWYTFHLEENLVATDMPIDTPSENMLNFMRKHYCSEAPIWQSNNFVVFPLFFAHAEKFMKPRRMRSATPCARSPPLARPSQGSLTMRELPVKPAVCSTDSAVQVTPQVTNIQLPGAIERTSNSLSKTDSTKPPVEDPTPTRFLPSVKVGNDAMEKMPPPGVSKRESNKLSSSDQSSSNSVRLVPLVSACIKYLLKCFSRRVCVVQYFRVFVGLP</sequence>
<feature type="domain" description="N-acetyltransferase" evidence="4">
    <location>
        <begin position="1"/>
        <end position="53"/>
    </location>
</feature>
<gene>
    <name evidence="5" type="ORF">DILT_LOCUS13271</name>
</gene>
<dbReference type="PANTHER" id="PTHR12327">
    <property type="entry name" value="ALPHA-TUBULIN N-ACETYLTRANSFERASE 1"/>
    <property type="match status" value="1"/>
</dbReference>
<dbReference type="InterPro" id="IPR007965">
    <property type="entry name" value="GNAT_ATAT"/>
</dbReference>
<dbReference type="PANTHER" id="PTHR12327:SF0">
    <property type="entry name" value="ALPHA-TUBULIN N-ACETYLTRANSFERASE 1"/>
    <property type="match status" value="1"/>
</dbReference>
<evidence type="ECO:0000256" key="1">
    <source>
        <dbReference type="ARBA" id="ARBA00022679"/>
    </source>
</evidence>
<dbReference type="PROSITE" id="PS51730">
    <property type="entry name" value="GNAT_ATAT"/>
    <property type="match status" value="1"/>
</dbReference>
<keyword evidence="1" id="KW-0808">Transferase</keyword>
<protein>
    <recommendedName>
        <fullName evidence="4">N-acetyltransferase domain-containing protein</fullName>
    </recommendedName>
</protein>